<dbReference type="RefSeq" id="WP_245835044.1">
    <property type="nucleotide sequence ID" value="NZ_FZOA01000004.1"/>
</dbReference>
<protein>
    <recommendedName>
        <fullName evidence="3">DUF4390 domain-containing protein</fullName>
    </recommendedName>
</protein>
<keyword evidence="2" id="KW-1185">Reference proteome</keyword>
<evidence type="ECO:0000313" key="2">
    <source>
        <dbReference type="Proteomes" id="UP000198305"/>
    </source>
</evidence>
<reference evidence="2" key="1">
    <citation type="submission" date="2017-06" db="EMBL/GenBank/DDBJ databases">
        <authorList>
            <person name="Varghese N."/>
            <person name="Submissions S."/>
        </authorList>
    </citation>
    <scope>NUCLEOTIDE SEQUENCE [LARGE SCALE GENOMIC DNA]</scope>
    <source>
        <strain evidence="2">Ca-68</strain>
    </source>
</reference>
<organism evidence="1 2">
    <name type="scientific">Methylobacillus rhizosphaerae</name>
    <dbReference type="NCBI Taxonomy" id="551994"/>
    <lineage>
        <taxon>Bacteria</taxon>
        <taxon>Pseudomonadati</taxon>
        <taxon>Pseudomonadota</taxon>
        <taxon>Betaproteobacteria</taxon>
        <taxon>Nitrosomonadales</taxon>
        <taxon>Methylophilaceae</taxon>
        <taxon>Methylobacillus</taxon>
    </lineage>
</organism>
<sequence length="168" mass="19237">MANQSSLVINSAELTASEDGTAYLLDADFTLALSTALEDAINKGMPLNFLVEFQLVSPRRYWFDDEIVSLTSKVSLNYHALSRQYLVNRDGHQLSFTTLQEAKDELAHIRNWQVLDQSLLKADEHYQAGLRMRIDQSKLPKALQVDSMNSEDWNMASERFRWTPVLLQ</sequence>
<evidence type="ECO:0000313" key="1">
    <source>
        <dbReference type="EMBL" id="SNR79086.1"/>
    </source>
</evidence>
<gene>
    <name evidence="1" type="ORF">SAMN05192560_1094</name>
</gene>
<proteinExistence type="predicted"/>
<dbReference type="InterPro" id="IPR025500">
    <property type="entry name" value="DUF4390"/>
</dbReference>
<dbReference type="AlphaFoldDB" id="A0A238Z6P2"/>
<evidence type="ECO:0008006" key="3">
    <source>
        <dbReference type="Google" id="ProtNLM"/>
    </source>
</evidence>
<dbReference type="Pfam" id="PF14334">
    <property type="entry name" value="DUF4390"/>
    <property type="match status" value="1"/>
</dbReference>
<dbReference type="EMBL" id="FZOA01000004">
    <property type="protein sequence ID" value="SNR79086.1"/>
    <property type="molecule type" value="Genomic_DNA"/>
</dbReference>
<name>A0A238Z6P2_9PROT</name>
<dbReference type="Proteomes" id="UP000198305">
    <property type="component" value="Unassembled WGS sequence"/>
</dbReference>
<accession>A0A238Z6P2</accession>